<dbReference type="Gene3D" id="3.40.50.300">
    <property type="entry name" value="P-loop containing nucleotide triphosphate hydrolases"/>
    <property type="match status" value="2"/>
</dbReference>
<dbReference type="Pfam" id="PF00005">
    <property type="entry name" value="ABC_tran"/>
    <property type="match status" value="2"/>
</dbReference>
<dbReference type="GO" id="GO:0005524">
    <property type="term" value="F:ATP binding"/>
    <property type="evidence" value="ECO:0007669"/>
    <property type="project" value="UniProtKB-KW"/>
</dbReference>
<dbReference type="EMBL" id="JBHTMK010000005">
    <property type="protein sequence ID" value="MFD1364607.1"/>
    <property type="molecule type" value="Genomic_DNA"/>
</dbReference>
<dbReference type="CDD" id="cd03224">
    <property type="entry name" value="ABC_TM1139_LivF_branched"/>
    <property type="match status" value="1"/>
</dbReference>
<protein>
    <submittedName>
        <fullName evidence="7">ATP-binding cassette domain-containing protein</fullName>
    </submittedName>
</protein>
<name>A0ABW4A3J1_9ACTN</name>
<keyword evidence="5" id="KW-0029">Amino-acid transport</keyword>
<proteinExistence type="inferred from homology"/>
<comment type="similarity">
    <text evidence="1">Belongs to the ABC transporter superfamily.</text>
</comment>
<evidence type="ECO:0000256" key="3">
    <source>
        <dbReference type="ARBA" id="ARBA00022741"/>
    </source>
</evidence>
<dbReference type="CDD" id="cd03219">
    <property type="entry name" value="ABC_Mj1267_LivG_branched"/>
    <property type="match status" value="1"/>
</dbReference>
<evidence type="ECO:0000256" key="1">
    <source>
        <dbReference type="ARBA" id="ARBA00005417"/>
    </source>
</evidence>
<feature type="domain" description="ABC transporter" evidence="6">
    <location>
        <begin position="5"/>
        <end position="243"/>
    </location>
</feature>
<keyword evidence="2" id="KW-0813">Transport</keyword>
<dbReference type="RefSeq" id="WP_317791558.1">
    <property type="nucleotide sequence ID" value="NZ_AP028461.1"/>
</dbReference>
<dbReference type="PANTHER" id="PTHR43820">
    <property type="entry name" value="HIGH-AFFINITY BRANCHED-CHAIN AMINO ACID TRANSPORT ATP-BINDING PROTEIN LIVF"/>
    <property type="match status" value="1"/>
</dbReference>
<sequence>MTTLLQLNGISRRFGGLTALHPIDLDVTAGSRHAVIGPNGAGKSTLLNLIAGTLRPTGGRITFAGRDITRLSPAARARHGIGRTWQHPAVCGRLAVAANLELALTHPSDRAARTVLRRRALHARVDELIDDAGLTGDATTRAGQLPYGLQRQLELAMALATRPRLLLLDEPSAGLDPDEISRLTHLISALDDDVTVLLVDHNLDLIWDLAHTVTVLHHGQHLATGNPEQIRSDTQVADAYLTTDRPNTARRRDAPAGPILLQVRDLRAGHDGAPVLAGVDVDIRQGEAVAVLGRNGTGKTTLLNTIAGLLPAHGGRVELLGHPTGRRPHQLARAGLAIVPQGRRLFGPLTVAEHLTAAHAVSRRVMPPPSPGDVWTIERILTLLPALAGRTRHQARQLSGGEQQMLALARALLTNPRLLILDEPSEGLAPAVIAELATILTDLTTGGLAVLIAEQNLALATAVAHRVIVLNSGHVAMRSTTHRLAAPEQLHRLHTLLGVAGPVGNTAQAGEDRLASVIPAEDVSPPGGLP</sequence>
<organism evidence="7 8">
    <name type="scientific">Actinoplanes sichuanensis</name>
    <dbReference type="NCBI Taxonomy" id="512349"/>
    <lineage>
        <taxon>Bacteria</taxon>
        <taxon>Bacillati</taxon>
        <taxon>Actinomycetota</taxon>
        <taxon>Actinomycetes</taxon>
        <taxon>Micromonosporales</taxon>
        <taxon>Micromonosporaceae</taxon>
        <taxon>Actinoplanes</taxon>
    </lineage>
</organism>
<evidence type="ECO:0000256" key="5">
    <source>
        <dbReference type="ARBA" id="ARBA00022970"/>
    </source>
</evidence>
<dbReference type="InterPro" id="IPR003593">
    <property type="entry name" value="AAA+_ATPase"/>
</dbReference>
<dbReference type="InterPro" id="IPR052156">
    <property type="entry name" value="BCAA_Transport_ATP-bd_LivF"/>
</dbReference>
<evidence type="ECO:0000256" key="2">
    <source>
        <dbReference type="ARBA" id="ARBA00022448"/>
    </source>
</evidence>
<dbReference type="PROSITE" id="PS00211">
    <property type="entry name" value="ABC_TRANSPORTER_1"/>
    <property type="match status" value="1"/>
</dbReference>
<dbReference type="SUPFAM" id="SSF52540">
    <property type="entry name" value="P-loop containing nucleoside triphosphate hydrolases"/>
    <property type="match status" value="2"/>
</dbReference>
<evidence type="ECO:0000259" key="6">
    <source>
        <dbReference type="PROSITE" id="PS50893"/>
    </source>
</evidence>
<feature type="domain" description="ABC transporter" evidence="6">
    <location>
        <begin position="261"/>
        <end position="497"/>
    </location>
</feature>
<gene>
    <name evidence="7" type="ORF">ACFQ5G_04520</name>
</gene>
<evidence type="ECO:0000313" key="7">
    <source>
        <dbReference type="EMBL" id="MFD1364607.1"/>
    </source>
</evidence>
<keyword evidence="8" id="KW-1185">Reference proteome</keyword>
<comment type="caution">
    <text evidence="7">The sequence shown here is derived from an EMBL/GenBank/DDBJ whole genome shotgun (WGS) entry which is preliminary data.</text>
</comment>
<dbReference type="InterPro" id="IPR027417">
    <property type="entry name" value="P-loop_NTPase"/>
</dbReference>
<dbReference type="PROSITE" id="PS50893">
    <property type="entry name" value="ABC_TRANSPORTER_2"/>
    <property type="match status" value="2"/>
</dbReference>
<dbReference type="PANTHER" id="PTHR43820:SF4">
    <property type="entry name" value="HIGH-AFFINITY BRANCHED-CHAIN AMINO ACID TRANSPORT ATP-BINDING PROTEIN LIVF"/>
    <property type="match status" value="1"/>
</dbReference>
<dbReference type="Proteomes" id="UP001597183">
    <property type="component" value="Unassembled WGS sequence"/>
</dbReference>
<evidence type="ECO:0000256" key="4">
    <source>
        <dbReference type="ARBA" id="ARBA00022840"/>
    </source>
</evidence>
<keyword evidence="3" id="KW-0547">Nucleotide-binding</keyword>
<dbReference type="InterPro" id="IPR003439">
    <property type="entry name" value="ABC_transporter-like_ATP-bd"/>
</dbReference>
<accession>A0ABW4A3J1</accession>
<keyword evidence="4 7" id="KW-0067">ATP-binding</keyword>
<dbReference type="SMART" id="SM00382">
    <property type="entry name" value="AAA"/>
    <property type="match status" value="2"/>
</dbReference>
<evidence type="ECO:0000313" key="8">
    <source>
        <dbReference type="Proteomes" id="UP001597183"/>
    </source>
</evidence>
<dbReference type="InterPro" id="IPR017871">
    <property type="entry name" value="ABC_transporter-like_CS"/>
</dbReference>
<reference evidence="8" key="1">
    <citation type="journal article" date="2019" name="Int. J. Syst. Evol. Microbiol.">
        <title>The Global Catalogue of Microorganisms (GCM) 10K type strain sequencing project: providing services to taxonomists for standard genome sequencing and annotation.</title>
        <authorList>
            <consortium name="The Broad Institute Genomics Platform"/>
            <consortium name="The Broad Institute Genome Sequencing Center for Infectious Disease"/>
            <person name="Wu L."/>
            <person name="Ma J."/>
        </authorList>
    </citation>
    <scope>NUCLEOTIDE SEQUENCE [LARGE SCALE GENOMIC DNA]</scope>
    <source>
        <strain evidence="8">CCM 7526</strain>
    </source>
</reference>